<evidence type="ECO:0000259" key="1">
    <source>
        <dbReference type="Pfam" id="PF07969"/>
    </source>
</evidence>
<dbReference type="KEGG" id="pzh:CX676_07615"/>
<accession>A0A2H5EXL2</accession>
<dbReference type="AlphaFoldDB" id="A0A2H5EXL2"/>
<dbReference type="EMBL" id="CP025430">
    <property type="protein sequence ID" value="AUH64048.1"/>
    <property type="molecule type" value="Genomic_DNA"/>
</dbReference>
<organism evidence="2 3">
    <name type="scientific">Paracoccus zhejiangensis</name>
    <dbReference type="NCBI Taxonomy" id="1077935"/>
    <lineage>
        <taxon>Bacteria</taxon>
        <taxon>Pseudomonadati</taxon>
        <taxon>Pseudomonadota</taxon>
        <taxon>Alphaproteobacteria</taxon>
        <taxon>Rhodobacterales</taxon>
        <taxon>Paracoccaceae</taxon>
        <taxon>Paracoccus</taxon>
    </lineage>
</organism>
<dbReference type="SUPFAM" id="SSF51556">
    <property type="entry name" value="Metallo-dependent hydrolases"/>
    <property type="match status" value="1"/>
</dbReference>
<dbReference type="Proteomes" id="UP000234530">
    <property type="component" value="Chromosome"/>
</dbReference>
<dbReference type="Gene3D" id="3.20.20.140">
    <property type="entry name" value="Metal-dependent hydrolases"/>
    <property type="match status" value="1"/>
</dbReference>
<protein>
    <recommendedName>
        <fullName evidence="1">Amidohydrolase 3 domain-containing protein</fullName>
    </recommendedName>
</protein>
<dbReference type="InterPro" id="IPR032466">
    <property type="entry name" value="Metal_Hydrolase"/>
</dbReference>
<reference evidence="2 3" key="1">
    <citation type="journal article" date="2013" name="Antonie Van Leeuwenhoek">
        <title>Paracoccus zhejiangensis sp. nov., isolated from activated sludge in wastewater-treatment system.</title>
        <authorList>
            <person name="Wu Z.G."/>
            <person name="Zhang D.F."/>
            <person name="Liu Y.L."/>
            <person name="Wang F."/>
            <person name="Jiang X."/>
            <person name="Li C."/>
            <person name="Li S.P."/>
            <person name="Hong Q."/>
            <person name="Li W.J."/>
        </authorList>
    </citation>
    <scope>NUCLEOTIDE SEQUENCE [LARGE SCALE GENOMIC DNA]</scope>
    <source>
        <strain evidence="2 3">J6</strain>
    </source>
</reference>
<gene>
    <name evidence="2" type="ORF">CX676_07615</name>
</gene>
<dbReference type="PANTHER" id="PTHR22642">
    <property type="entry name" value="IMIDAZOLONEPROPIONASE"/>
    <property type="match status" value="1"/>
</dbReference>
<dbReference type="InterPro" id="IPR013108">
    <property type="entry name" value="Amidohydro_3"/>
</dbReference>
<sequence>MVINGSPQGFTAWRDQPYYAPAGDYPKGYSGYASITLELFIELVDWSYANNFPVITHANGEKASDLLIEGLAAAEAKHGKGDRRPVLIHGQFERFDQIAKFNALGVIPSLFPMHIRPPAQFLAGQAGDRLGHGPLLLLAVRLSVIPHRGLKLLRIAKRAAVLCLRIEIGNGASSVTMK</sequence>
<dbReference type="Pfam" id="PF07969">
    <property type="entry name" value="Amidohydro_3"/>
    <property type="match status" value="1"/>
</dbReference>
<evidence type="ECO:0000313" key="3">
    <source>
        <dbReference type="Proteomes" id="UP000234530"/>
    </source>
</evidence>
<dbReference type="PANTHER" id="PTHR22642:SF2">
    <property type="entry name" value="PROTEIN LONG AFTER FAR-RED 3"/>
    <property type="match status" value="1"/>
</dbReference>
<keyword evidence="3" id="KW-1185">Reference proteome</keyword>
<proteinExistence type="predicted"/>
<evidence type="ECO:0000313" key="2">
    <source>
        <dbReference type="EMBL" id="AUH64048.1"/>
    </source>
</evidence>
<feature type="domain" description="Amidohydrolase 3" evidence="1">
    <location>
        <begin position="2"/>
        <end position="115"/>
    </location>
</feature>
<dbReference type="OrthoDB" id="9811399at2"/>
<name>A0A2H5EXL2_9RHOB</name>